<comment type="caution">
    <text evidence="3">The sequence shown here is derived from an EMBL/GenBank/DDBJ whole genome shotgun (WGS) entry which is preliminary data.</text>
</comment>
<sequence length="179" mass="19573">MFERFSRSARAGVVLSQEEARDAGADRITPTHLILGVLGSLDADTSTALSALGVSADSIRENAKDTVFTTGETEALREVGIDLNTIADTINKRFGFDIRRPIRKRFRTGHIPFSTGAKKSLELALREAIARKDRTIGAEHVLLGIIRSDDAEVLAAIEAIVPRSQLRQRLHEMLDEPAA</sequence>
<dbReference type="GO" id="GO:0006508">
    <property type="term" value="P:proteolysis"/>
    <property type="evidence" value="ECO:0007669"/>
    <property type="project" value="UniProtKB-KW"/>
</dbReference>
<dbReference type="SUPFAM" id="SSF81923">
    <property type="entry name" value="Double Clp-N motif"/>
    <property type="match status" value="2"/>
</dbReference>
<protein>
    <submittedName>
        <fullName evidence="3">Clp protease</fullName>
    </submittedName>
</protein>
<dbReference type="EMBL" id="BMJH01000001">
    <property type="protein sequence ID" value="GGC53067.1"/>
    <property type="molecule type" value="Genomic_DNA"/>
</dbReference>
<keyword evidence="3" id="KW-0378">Hydrolase</keyword>
<proteinExistence type="predicted"/>
<gene>
    <name evidence="3" type="ORF">GCM10011410_01760</name>
</gene>
<name>A0A916TYW3_9ACTN</name>
<dbReference type="InterPro" id="IPR004176">
    <property type="entry name" value="Clp_R_N"/>
</dbReference>
<dbReference type="Proteomes" id="UP000641514">
    <property type="component" value="Unassembled WGS sequence"/>
</dbReference>
<dbReference type="Gene3D" id="1.10.1780.10">
    <property type="entry name" value="Clp, N-terminal domain"/>
    <property type="match status" value="2"/>
</dbReference>
<dbReference type="RefSeq" id="WP_188669776.1">
    <property type="nucleotide sequence ID" value="NZ_BMJH01000001.1"/>
</dbReference>
<evidence type="ECO:0000313" key="4">
    <source>
        <dbReference type="Proteomes" id="UP000641514"/>
    </source>
</evidence>
<dbReference type="PROSITE" id="PS51903">
    <property type="entry name" value="CLP_R"/>
    <property type="match status" value="1"/>
</dbReference>
<dbReference type="InterPro" id="IPR036628">
    <property type="entry name" value="Clp_N_dom_sf"/>
</dbReference>
<feature type="domain" description="Clp R" evidence="2">
    <location>
        <begin position="2"/>
        <end position="176"/>
    </location>
</feature>
<reference evidence="3" key="2">
    <citation type="submission" date="2020-09" db="EMBL/GenBank/DDBJ databases">
        <authorList>
            <person name="Sun Q."/>
            <person name="Zhou Y."/>
        </authorList>
    </citation>
    <scope>NUCLEOTIDE SEQUENCE</scope>
    <source>
        <strain evidence="3">CGMCC 1.15478</strain>
    </source>
</reference>
<accession>A0A916TYW3</accession>
<keyword evidence="1" id="KW-0677">Repeat</keyword>
<organism evidence="3 4">
    <name type="scientific">Hoyosella rhizosphaerae</name>
    <dbReference type="NCBI Taxonomy" id="1755582"/>
    <lineage>
        <taxon>Bacteria</taxon>
        <taxon>Bacillati</taxon>
        <taxon>Actinomycetota</taxon>
        <taxon>Actinomycetes</taxon>
        <taxon>Mycobacteriales</taxon>
        <taxon>Hoyosellaceae</taxon>
        <taxon>Hoyosella</taxon>
    </lineage>
</organism>
<dbReference type="AlphaFoldDB" id="A0A916TYW3"/>
<evidence type="ECO:0000259" key="2">
    <source>
        <dbReference type="PROSITE" id="PS51903"/>
    </source>
</evidence>
<evidence type="ECO:0000256" key="1">
    <source>
        <dbReference type="PROSITE-ProRule" id="PRU01251"/>
    </source>
</evidence>
<dbReference type="GO" id="GO:0008233">
    <property type="term" value="F:peptidase activity"/>
    <property type="evidence" value="ECO:0007669"/>
    <property type="project" value="UniProtKB-KW"/>
</dbReference>
<evidence type="ECO:0000313" key="3">
    <source>
        <dbReference type="EMBL" id="GGC53067.1"/>
    </source>
</evidence>
<dbReference type="Pfam" id="PF02861">
    <property type="entry name" value="Clp_N"/>
    <property type="match status" value="2"/>
</dbReference>
<reference evidence="3" key="1">
    <citation type="journal article" date="2014" name="Int. J. Syst. Evol. Microbiol.">
        <title>Complete genome sequence of Corynebacterium casei LMG S-19264T (=DSM 44701T), isolated from a smear-ripened cheese.</title>
        <authorList>
            <consortium name="US DOE Joint Genome Institute (JGI-PGF)"/>
            <person name="Walter F."/>
            <person name="Albersmeier A."/>
            <person name="Kalinowski J."/>
            <person name="Ruckert C."/>
        </authorList>
    </citation>
    <scope>NUCLEOTIDE SEQUENCE</scope>
    <source>
        <strain evidence="3">CGMCC 1.15478</strain>
    </source>
</reference>
<keyword evidence="4" id="KW-1185">Reference proteome</keyword>
<keyword evidence="3" id="KW-0645">Protease</keyword>